<dbReference type="RefSeq" id="WP_238752241.1">
    <property type="nucleotide sequence ID" value="NZ_CAKLPZ010000005.1"/>
</dbReference>
<feature type="transmembrane region" description="Helical" evidence="1">
    <location>
        <begin position="122"/>
        <end position="140"/>
    </location>
</feature>
<reference evidence="2" key="1">
    <citation type="submission" date="2021-12" db="EMBL/GenBank/DDBJ databases">
        <authorList>
            <person name="Rodrigo-Torres L."/>
            <person name="Arahal R. D."/>
            <person name="Lucena T."/>
        </authorList>
    </citation>
    <scope>NUCLEOTIDE SEQUENCE</scope>
    <source>
        <strain evidence="2">CECT 8419</strain>
    </source>
</reference>
<feature type="transmembrane region" description="Helical" evidence="1">
    <location>
        <begin position="160"/>
        <end position="182"/>
    </location>
</feature>
<accession>A0ABN8FDB1</accession>
<organism evidence="2 3">
    <name type="scientific">Neolewinella maritima</name>
    <dbReference type="NCBI Taxonomy" id="1383882"/>
    <lineage>
        <taxon>Bacteria</taxon>
        <taxon>Pseudomonadati</taxon>
        <taxon>Bacteroidota</taxon>
        <taxon>Saprospiria</taxon>
        <taxon>Saprospirales</taxon>
        <taxon>Lewinellaceae</taxon>
        <taxon>Neolewinella</taxon>
    </lineage>
</organism>
<keyword evidence="1" id="KW-0472">Membrane</keyword>
<gene>
    <name evidence="2" type="ORF">LEM8419_03285</name>
</gene>
<keyword evidence="3" id="KW-1185">Reference proteome</keyword>
<name>A0ABN8FDB1_9BACT</name>
<evidence type="ECO:0000313" key="3">
    <source>
        <dbReference type="Proteomes" id="UP000837803"/>
    </source>
</evidence>
<proteinExistence type="predicted"/>
<sequence length="196" mass="22330">MKFWPLRTRENSPQRAYLFLDERGLGTLHVDRPQALTAMRALQRGELPDGAVLFPNPQLRRIRSRHDTTTVTAHLYRGRRQRFQLRSVTDRNQVMDSLRGHPAVKASTIKTTPLLHHSGRQLAMFAILGAVFWMSYQTALTTSSGSDLQDQLSFMGWNGVPVPALPYVAAVTLLLAGGYSVWRPRRSRLYDELLFQ</sequence>
<evidence type="ECO:0000256" key="1">
    <source>
        <dbReference type="SAM" id="Phobius"/>
    </source>
</evidence>
<protein>
    <submittedName>
        <fullName evidence="2">Uncharacterized protein</fullName>
    </submittedName>
</protein>
<dbReference type="Proteomes" id="UP000837803">
    <property type="component" value="Unassembled WGS sequence"/>
</dbReference>
<keyword evidence="1" id="KW-0812">Transmembrane</keyword>
<comment type="caution">
    <text evidence="2">The sequence shown here is derived from an EMBL/GenBank/DDBJ whole genome shotgun (WGS) entry which is preliminary data.</text>
</comment>
<keyword evidence="1" id="KW-1133">Transmembrane helix</keyword>
<dbReference type="EMBL" id="CAKLPZ010000005">
    <property type="protein sequence ID" value="CAH1002384.1"/>
    <property type="molecule type" value="Genomic_DNA"/>
</dbReference>
<evidence type="ECO:0000313" key="2">
    <source>
        <dbReference type="EMBL" id="CAH1002384.1"/>
    </source>
</evidence>